<accession>A0ABW4ZQF9</accession>
<evidence type="ECO:0000256" key="1">
    <source>
        <dbReference type="SAM" id="MobiDB-lite"/>
    </source>
</evidence>
<reference evidence="3" key="1">
    <citation type="journal article" date="2019" name="Int. J. Syst. Evol. Microbiol.">
        <title>The Global Catalogue of Microorganisms (GCM) 10K type strain sequencing project: providing services to taxonomists for standard genome sequencing and annotation.</title>
        <authorList>
            <consortium name="The Broad Institute Genomics Platform"/>
            <consortium name="The Broad Institute Genome Sequencing Center for Infectious Disease"/>
            <person name="Wu L."/>
            <person name="Ma J."/>
        </authorList>
    </citation>
    <scope>NUCLEOTIDE SEQUENCE [LARGE SCALE GENOMIC DNA]</scope>
    <source>
        <strain evidence="3">KCTC 42217</strain>
    </source>
</reference>
<gene>
    <name evidence="2" type="ORF">ACFSJU_18255</name>
</gene>
<sequence length="71" mass="8297">MKLSTIEITENEYLIKLSKENFDLAFINQLLKRIQSEVLFSSFKHVDQDDDLKSRNGGAERGSYYSHLDEK</sequence>
<dbReference type="RefSeq" id="WP_255901646.1">
    <property type="nucleotide sequence ID" value="NZ_JAFMZO010000002.1"/>
</dbReference>
<keyword evidence="3" id="KW-1185">Reference proteome</keyword>
<evidence type="ECO:0008006" key="4">
    <source>
        <dbReference type="Google" id="ProtNLM"/>
    </source>
</evidence>
<proteinExistence type="predicted"/>
<organism evidence="2 3">
    <name type="scientific">Paradesertivirga mongoliensis</name>
    <dbReference type="NCBI Taxonomy" id="2100740"/>
    <lineage>
        <taxon>Bacteria</taxon>
        <taxon>Pseudomonadati</taxon>
        <taxon>Bacteroidota</taxon>
        <taxon>Sphingobacteriia</taxon>
        <taxon>Sphingobacteriales</taxon>
        <taxon>Sphingobacteriaceae</taxon>
        <taxon>Paradesertivirga</taxon>
    </lineage>
</organism>
<protein>
    <recommendedName>
        <fullName evidence="4">Transposase</fullName>
    </recommendedName>
</protein>
<name>A0ABW4ZQF9_9SPHI</name>
<evidence type="ECO:0000313" key="3">
    <source>
        <dbReference type="Proteomes" id="UP001597387"/>
    </source>
</evidence>
<dbReference type="EMBL" id="JBHUHZ010000004">
    <property type="protein sequence ID" value="MFD2164355.1"/>
    <property type="molecule type" value="Genomic_DNA"/>
</dbReference>
<evidence type="ECO:0000313" key="2">
    <source>
        <dbReference type="EMBL" id="MFD2164355.1"/>
    </source>
</evidence>
<comment type="caution">
    <text evidence="2">The sequence shown here is derived from an EMBL/GenBank/DDBJ whole genome shotgun (WGS) entry which is preliminary data.</text>
</comment>
<feature type="region of interest" description="Disordered" evidence="1">
    <location>
        <begin position="48"/>
        <end position="71"/>
    </location>
</feature>
<dbReference type="Proteomes" id="UP001597387">
    <property type="component" value="Unassembled WGS sequence"/>
</dbReference>